<evidence type="ECO:0000256" key="4">
    <source>
        <dbReference type="ARBA" id="ARBA00023136"/>
    </source>
</evidence>
<feature type="transmembrane region" description="Helical" evidence="5">
    <location>
        <begin position="157"/>
        <end position="178"/>
    </location>
</feature>
<evidence type="ECO:0000256" key="3">
    <source>
        <dbReference type="ARBA" id="ARBA00022989"/>
    </source>
</evidence>
<protein>
    <submittedName>
        <fullName evidence="7">YIP1 family protein</fullName>
    </submittedName>
</protein>
<comment type="caution">
    <text evidence="7">The sequence shown here is derived from an EMBL/GenBank/DDBJ whole genome shotgun (WGS) entry which is preliminary data.</text>
</comment>
<keyword evidence="3 5" id="KW-1133">Transmembrane helix</keyword>
<feature type="transmembrane region" description="Helical" evidence="5">
    <location>
        <begin position="190"/>
        <end position="212"/>
    </location>
</feature>
<dbReference type="RefSeq" id="WP_221873031.1">
    <property type="nucleotide sequence ID" value="NZ_JACWFH010000008.1"/>
</dbReference>
<sequence length="218" mass="23167">MSEETIARKPSIFGIIWSPTEQFERIKERPKIWAPLGIVTLLFIVGMYLTSLGLEIELEGIPEADLALAKAAGTFTLILVGIISPIFGAFISTLIYLLISKIPGSGVTFKKLFSMNTHLMMISALSVLVNGVGIALFGGNAEIQFTSLGSLIEVEGALAGLFNSIEVFQIWGVILTAIGLHKVADFSKGLAWTVSIAFYVISVITAMVGAAASGMVGL</sequence>
<feature type="transmembrane region" description="Helical" evidence="5">
    <location>
        <begin position="119"/>
        <end position="137"/>
    </location>
</feature>
<keyword evidence="4 5" id="KW-0472">Membrane</keyword>
<dbReference type="InterPro" id="IPR006977">
    <property type="entry name" value="Yip1_dom"/>
</dbReference>
<evidence type="ECO:0000259" key="6">
    <source>
        <dbReference type="Pfam" id="PF04893"/>
    </source>
</evidence>
<feature type="transmembrane region" description="Helical" evidence="5">
    <location>
        <begin position="32"/>
        <end position="54"/>
    </location>
</feature>
<dbReference type="Pfam" id="PF04893">
    <property type="entry name" value="Yip1"/>
    <property type="match status" value="1"/>
</dbReference>
<evidence type="ECO:0000256" key="2">
    <source>
        <dbReference type="ARBA" id="ARBA00022692"/>
    </source>
</evidence>
<reference evidence="7 8" key="1">
    <citation type="submission" date="2020-07" db="EMBL/GenBank/DDBJ databases">
        <title>Fungal Genomes of the International Space Station.</title>
        <authorList>
            <person name="Seuylemezian A."/>
            <person name="Singh N.K."/>
            <person name="Wood J."/>
            <person name="Venkateswaran K."/>
        </authorList>
    </citation>
    <scope>NUCLEOTIDE SEQUENCE [LARGE SCALE GENOMIC DNA]</scope>
    <source>
        <strain evidence="7 8">PL-B2</strain>
    </source>
</reference>
<proteinExistence type="predicted"/>
<evidence type="ECO:0000256" key="1">
    <source>
        <dbReference type="ARBA" id="ARBA00004141"/>
    </source>
</evidence>
<keyword evidence="8" id="KW-1185">Reference proteome</keyword>
<gene>
    <name evidence="7" type="ORF">H0185_08565</name>
</gene>
<comment type="subcellular location">
    <subcellularLocation>
        <location evidence="1">Membrane</location>
        <topology evidence="1">Multi-pass membrane protein</topology>
    </subcellularLocation>
</comment>
<evidence type="ECO:0000256" key="5">
    <source>
        <dbReference type="SAM" id="Phobius"/>
    </source>
</evidence>
<organism evidence="7 8">
    <name type="scientific">Mesobacillus maritimus</name>
    <dbReference type="NCBI Taxonomy" id="1643336"/>
    <lineage>
        <taxon>Bacteria</taxon>
        <taxon>Bacillati</taxon>
        <taxon>Bacillota</taxon>
        <taxon>Bacilli</taxon>
        <taxon>Bacillales</taxon>
        <taxon>Bacillaceae</taxon>
        <taxon>Mesobacillus</taxon>
    </lineage>
</organism>
<evidence type="ECO:0000313" key="7">
    <source>
        <dbReference type="EMBL" id="MBY0096862.1"/>
    </source>
</evidence>
<accession>A0ABS7K3M4</accession>
<feature type="transmembrane region" description="Helical" evidence="5">
    <location>
        <begin position="74"/>
        <end position="99"/>
    </location>
</feature>
<keyword evidence="2 5" id="KW-0812">Transmembrane</keyword>
<name>A0ABS7K3M4_9BACI</name>
<dbReference type="EMBL" id="JACWFH010000008">
    <property type="protein sequence ID" value="MBY0096862.1"/>
    <property type="molecule type" value="Genomic_DNA"/>
</dbReference>
<dbReference type="Proteomes" id="UP000769780">
    <property type="component" value="Unassembled WGS sequence"/>
</dbReference>
<feature type="domain" description="Yip1" evidence="6">
    <location>
        <begin position="14"/>
        <end position="206"/>
    </location>
</feature>
<evidence type="ECO:0000313" key="8">
    <source>
        <dbReference type="Proteomes" id="UP000769780"/>
    </source>
</evidence>